<sequence length="102" mass="11190">MGYGLRRIAFYFYDGGILHLRNSLTQETSAKGNGFGAPMSVTEHALPSDGALAVKRIDGLTLSTILPKRCPIRLRASSEAFYRARSGKAQMRLRSRCNTAVV</sequence>
<accession>A0AAV7T8J2</accession>
<comment type="caution">
    <text evidence="1">The sequence shown here is derived from an EMBL/GenBank/DDBJ whole genome shotgun (WGS) entry which is preliminary data.</text>
</comment>
<dbReference type="AlphaFoldDB" id="A0AAV7T8J2"/>
<organism evidence="1 2">
    <name type="scientific">Pleurodeles waltl</name>
    <name type="common">Iberian ribbed newt</name>
    <dbReference type="NCBI Taxonomy" id="8319"/>
    <lineage>
        <taxon>Eukaryota</taxon>
        <taxon>Metazoa</taxon>
        <taxon>Chordata</taxon>
        <taxon>Craniata</taxon>
        <taxon>Vertebrata</taxon>
        <taxon>Euteleostomi</taxon>
        <taxon>Amphibia</taxon>
        <taxon>Batrachia</taxon>
        <taxon>Caudata</taxon>
        <taxon>Salamandroidea</taxon>
        <taxon>Salamandridae</taxon>
        <taxon>Pleurodelinae</taxon>
        <taxon>Pleurodeles</taxon>
    </lineage>
</organism>
<evidence type="ECO:0000313" key="1">
    <source>
        <dbReference type="EMBL" id="KAJ1172975.1"/>
    </source>
</evidence>
<proteinExistence type="predicted"/>
<protein>
    <submittedName>
        <fullName evidence="1">Uncharacterized protein</fullName>
    </submittedName>
</protein>
<evidence type="ECO:0000313" key="2">
    <source>
        <dbReference type="Proteomes" id="UP001066276"/>
    </source>
</evidence>
<dbReference type="EMBL" id="JANPWB010000007">
    <property type="protein sequence ID" value="KAJ1172975.1"/>
    <property type="molecule type" value="Genomic_DNA"/>
</dbReference>
<keyword evidence="2" id="KW-1185">Reference proteome</keyword>
<name>A0AAV7T8J2_PLEWA</name>
<gene>
    <name evidence="1" type="ORF">NDU88_004817</name>
</gene>
<dbReference type="Proteomes" id="UP001066276">
    <property type="component" value="Chromosome 4_1"/>
</dbReference>
<reference evidence="1" key="1">
    <citation type="journal article" date="2022" name="bioRxiv">
        <title>Sequencing and chromosome-scale assembly of the giantPleurodeles waltlgenome.</title>
        <authorList>
            <person name="Brown T."/>
            <person name="Elewa A."/>
            <person name="Iarovenko S."/>
            <person name="Subramanian E."/>
            <person name="Araus A.J."/>
            <person name="Petzold A."/>
            <person name="Susuki M."/>
            <person name="Suzuki K.-i.T."/>
            <person name="Hayashi T."/>
            <person name="Toyoda A."/>
            <person name="Oliveira C."/>
            <person name="Osipova E."/>
            <person name="Leigh N.D."/>
            <person name="Simon A."/>
            <person name="Yun M.H."/>
        </authorList>
    </citation>
    <scope>NUCLEOTIDE SEQUENCE</scope>
    <source>
        <strain evidence="1">20211129_DDA</strain>
        <tissue evidence="1">Liver</tissue>
    </source>
</reference>